<accession>A0A679JDW7</accession>
<protein>
    <submittedName>
        <fullName evidence="2">Uncharacterized protein</fullName>
    </submittedName>
</protein>
<dbReference type="EMBL" id="LR743508">
    <property type="protein sequence ID" value="CAA2109029.1"/>
    <property type="molecule type" value="Genomic_DNA"/>
</dbReference>
<evidence type="ECO:0000256" key="1">
    <source>
        <dbReference type="SAM" id="SignalP"/>
    </source>
</evidence>
<sequence>MQAIAGRLAAFLPALSMLAAAALWHGGAQADDAAPVQSYNDIVNAYKANPQHAGTTYTQKRLAFSGRVMRMGSEAGGTYFGAVTDDGAQFDTHFEVGDQEALKPKFKDQKMAPFQLSSNLVFECLNEGFLATALVPSPKLTHCRLVK</sequence>
<feature type="chain" id="PRO_5025378746" evidence="1">
    <location>
        <begin position="31"/>
        <end position="147"/>
    </location>
</feature>
<evidence type="ECO:0000313" key="2">
    <source>
        <dbReference type="EMBL" id="CAA2109029.1"/>
    </source>
</evidence>
<proteinExistence type="predicted"/>
<feature type="signal peptide" evidence="1">
    <location>
        <begin position="1"/>
        <end position="30"/>
    </location>
</feature>
<name>A0A679JDW7_VARPD</name>
<dbReference type="AlphaFoldDB" id="A0A679JDW7"/>
<dbReference type="RefSeq" id="WP_339092977.1">
    <property type="nucleotide sequence ID" value="NZ_LR743508.1"/>
</dbReference>
<reference evidence="2" key="1">
    <citation type="submission" date="2019-12" db="EMBL/GenBank/DDBJ databases">
        <authorList>
            <person name="Cremers G."/>
        </authorList>
    </citation>
    <scope>NUCLEOTIDE SEQUENCE</scope>
    <source>
        <strain evidence="2">Vvax</strain>
    </source>
</reference>
<organism evidence="2">
    <name type="scientific">Variovorax paradoxus</name>
    <dbReference type="NCBI Taxonomy" id="34073"/>
    <lineage>
        <taxon>Bacteria</taxon>
        <taxon>Pseudomonadati</taxon>
        <taxon>Pseudomonadota</taxon>
        <taxon>Betaproteobacteria</taxon>
        <taxon>Burkholderiales</taxon>
        <taxon>Comamonadaceae</taxon>
        <taxon>Variovorax</taxon>
    </lineage>
</organism>
<gene>
    <name evidence="2" type="ORF">VVAX_05299</name>
</gene>
<keyword evidence="1" id="KW-0732">Signal</keyword>